<sequence length="87" mass="9330">HAARQSDRGVAAASLAGRPVGSRLIVSHGHHWVVNMGCPHAYDRSWPGAGAGAAIIEIGATLPTPTCRSQRLVWSEHFEWVYVSSQS</sequence>
<gene>
    <name evidence="1" type="ORF">ACFPP7_16585</name>
</gene>
<accession>A0ABW0QE73</accession>
<proteinExistence type="predicted"/>
<name>A0ABW0QE73_9BURK</name>
<keyword evidence="2" id="KW-1185">Reference proteome</keyword>
<comment type="caution">
    <text evidence="1">The sequence shown here is derived from an EMBL/GenBank/DDBJ whole genome shotgun (WGS) entry which is preliminary data.</text>
</comment>
<evidence type="ECO:0000313" key="1">
    <source>
        <dbReference type="EMBL" id="MFC5522514.1"/>
    </source>
</evidence>
<organism evidence="1 2">
    <name type="scientific">Polaromonas jejuensis</name>
    <dbReference type="NCBI Taxonomy" id="457502"/>
    <lineage>
        <taxon>Bacteria</taxon>
        <taxon>Pseudomonadati</taxon>
        <taxon>Pseudomonadota</taxon>
        <taxon>Betaproteobacteria</taxon>
        <taxon>Burkholderiales</taxon>
        <taxon>Comamonadaceae</taxon>
        <taxon>Polaromonas</taxon>
    </lineage>
</organism>
<feature type="non-terminal residue" evidence="1">
    <location>
        <position position="1"/>
    </location>
</feature>
<evidence type="ECO:0000313" key="2">
    <source>
        <dbReference type="Proteomes" id="UP001596084"/>
    </source>
</evidence>
<reference evidence="2" key="1">
    <citation type="journal article" date="2019" name="Int. J. Syst. Evol. Microbiol.">
        <title>The Global Catalogue of Microorganisms (GCM) 10K type strain sequencing project: providing services to taxonomists for standard genome sequencing and annotation.</title>
        <authorList>
            <consortium name="The Broad Institute Genomics Platform"/>
            <consortium name="The Broad Institute Genome Sequencing Center for Infectious Disease"/>
            <person name="Wu L."/>
            <person name="Ma J."/>
        </authorList>
    </citation>
    <scope>NUCLEOTIDE SEQUENCE [LARGE SCALE GENOMIC DNA]</scope>
    <source>
        <strain evidence="2">CGMCC 4.7277</strain>
    </source>
</reference>
<protein>
    <submittedName>
        <fullName evidence="1">Uncharacterized protein</fullName>
    </submittedName>
</protein>
<dbReference type="EMBL" id="JBHSMX010000026">
    <property type="protein sequence ID" value="MFC5522514.1"/>
    <property type="molecule type" value="Genomic_DNA"/>
</dbReference>
<dbReference type="Proteomes" id="UP001596084">
    <property type="component" value="Unassembled WGS sequence"/>
</dbReference>
<dbReference type="RefSeq" id="WP_377372098.1">
    <property type="nucleotide sequence ID" value="NZ_JBHSMX010000026.1"/>
</dbReference>